<organism evidence="1 3">
    <name type="scientific">Paracoccus saliphilus</name>
    <dbReference type="NCBI Taxonomy" id="405559"/>
    <lineage>
        <taxon>Bacteria</taxon>
        <taxon>Pseudomonadati</taxon>
        <taxon>Pseudomonadota</taxon>
        <taxon>Alphaproteobacteria</taxon>
        <taxon>Rhodobacterales</taxon>
        <taxon>Paracoccaceae</taxon>
        <taxon>Paracoccus</taxon>
    </lineage>
</organism>
<reference evidence="1 3" key="1">
    <citation type="submission" date="2017-01" db="EMBL/GenBank/DDBJ databases">
        <authorList>
            <person name="Varghese N."/>
            <person name="Submissions S."/>
        </authorList>
    </citation>
    <scope>NUCLEOTIDE SEQUENCE [LARGE SCALE GENOMIC DNA]</scope>
    <source>
        <strain evidence="1 3">DSM 18447</strain>
    </source>
</reference>
<name>A0AA45W561_9RHOB</name>
<gene>
    <name evidence="2" type="ORF">JHX88_14795</name>
    <name evidence="1" type="ORF">SAMN05421772_10879</name>
</gene>
<proteinExistence type="predicted"/>
<dbReference type="RefSeq" id="WP_076526466.1">
    <property type="nucleotide sequence ID" value="NZ_CP067140.1"/>
</dbReference>
<keyword evidence="4" id="KW-1185">Reference proteome</keyword>
<dbReference type="Proteomes" id="UP000186216">
    <property type="component" value="Unassembled WGS sequence"/>
</dbReference>
<sequence length="113" mass="12466">MKAELRRSESADEAALEIVDIPQDHVESIEDVMRDMLAFSEQYLKCLELRLECAAGKERTNSSAVSAQILKSRAFLDQARQQLTLGISAANGEVSASDLGFPELDDGFYRGAR</sequence>
<dbReference type="EMBL" id="FTOU01000008">
    <property type="protein sequence ID" value="SIS90706.1"/>
    <property type="molecule type" value="Genomic_DNA"/>
</dbReference>
<evidence type="ECO:0000313" key="1">
    <source>
        <dbReference type="EMBL" id="SIS90706.1"/>
    </source>
</evidence>
<evidence type="ECO:0000313" key="2">
    <source>
        <dbReference type="EMBL" id="WCR02163.1"/>
    </source>
</evidence>
<dbReference type="EMBL" id="CP067140">
    <property type="protein sequence ID" value="WCR02163.1"/>
    <property type="molecule type" value="Genomic_DNA"/>
</dbReference>
<evidence type="ECO:0000313" key="4">
    <source>
        <dbReference type="Proteomes" id="UP001215549"/>
    </source>
</evidence>
<dbReference type="AlphaFoldDB" id="A0AA45W561"/>
<dbReference type="Proteomes" id="UP001215549">
    <property type="component" value="Chromosome"/>
</dbReference>
<protein>
    <submittedName>
        <fullName evidence="1">Uncharacterized protein</fullName>
    </submittedName>
</protein>
<accession>A0AA45W561</accession>
<evidence type="ECO:0000313" key="3">
    <source>
        <dbReference type="Proteomes" id="UP000186216"/>
    </source>
</evidence>
<reference evidence="2 4" key="2">
    <citation type="submission" date="2021-01" db="EMBL/GenBank/DDBJ databases">
        <title>Biogeographic distribution of Paracoccus.</title>
        <authorList>
            <person name="Hollensteiner J."/>
            <person name="Leineberger J."/>
            <person name="Brinkhoff T."/>
            <person name="Daniel R."/>
        </authorList>
    </citation>
    <scope>NUCLEOTIDE SEQUENCE [LARGE SCALE GENOMIC DNA]</scope>
    <source>
        <strain evidence="2 4">DSM 18447</strain>
    </source>
</reference>